<comment type="caution">
    <text evidence="4">The sequence shown here is derived from an EMBL/GenBank/DDBJ whole genome shotgun (WGS) entry which is preliminary data.</text>
</comment>
<keyword evidence="7" id="KW-1185">Reference proteome</keyword>
<keyword evidence="2" id="KW-1015">Disulfide bond</keyword>
<dbReference type="InterPro" id="IPR036116">
    <property type="entry name" value="FN3_sf"/>
</dbReference>
<evidence type="ECO:0000313" key="6">
    <source>
        <dbReference type="EMBL" id="CAL4795460.1"/>
    </source>
</evidence>
<keyword evidence="1" id="KW-0677">Repeat</keyword>
<reference evidence="5" key="2">
    <citation type="submission" date="2024-04" db="EMBL/GenBank/DDBJ databases">
        <authorList>
            <person name="Chen Y."/>
            <person name="Shah S."/>
            <person name="Dougan E. K."/>
            <person name="Thang M."/>
            <person name="Chan C."/>
        </authorList>
    </citation>
    <scope>NUCLEOTIDE SEQUENCE [LARGE SCALE GENOMIC DNA]</scope>
</reference>
<dbReference type="EMBL" id="CAMXCT030004213">
    <property type="protein sequence ID" value="CAL4795460.1"/>
    <property type="molecule type" value="Genomic_DNA"/>
</dbReference>
<dbReference type="EMBL" id="CAMXCT010004213">
    <property type="protein sequence ID" value="CAI4008148.1"/>
    <property type="molecule type" value="Genomic_DNA"/>
</dbReference>
<organism evidence="4">
    <name type="scientific">Cladocopium goreaui</name>
    <dbReference type="NCBI Taxonomy" id="2562237"/>
    <lineage>
        <taxon>Eukaryota</taxon>
        <taxon>Sar</taxon>
        <taxon>Alveolata</taxon>
        <taxon>Dinophyceae</taxon>
        <taxon>Suessiales</taxon>
        <taxon>Symbiodiniaceae</taxon>
        <taxon>Cladocopium</taxon>
    </lineage>
</organism>
<proteinExistence type="predicted"/>
<reference evidence="4" key="1">
    <citation type="submission" date="2022-10" db="EMBL/GenBank/DDBJ databases">
        <authorList>
            <person name="Chen Y."/>
            <person name="Dougan E. K."/>
            <person name="Chan C."/>
            <person name="Rhodes N."/>
            <person name="Thang M."/>
        </authorList>
    </citation>
    <scope>NUCLEOTIDE SEQUENCE</scope>
</reference>
<dbReference type="SMART" id="SM00223">
    <property type="entry name" value="APPLE"/>
    <property type="match status" value="1"/>
</dbReference>
<dbReference type="Gene3D" id="3.50.4.10">
    <property type="entry name" value="Hepatocyte Growth Factor"/>
    <property type="match status" value="1"/>
</dbReference>
<dbReference type="SUPFAM" id="SSF57414">
    <property type="entry name" value="Hairpin loop containing domain-like"/>
    <property type="match status" value="1"/>
</dbReference>
<dbReference type="InterPro" id="IPR000177">
    <property type="entry name" value="Apple"/>
</dbReference>
<feature type="domain" description="Apple" evidence="3">
    <location>
        <begin position="183"/>
        <end position="255"/>
    </location>
</feature>
<dbReference type="OrthoDB" id="406973at2759"/>
<evidence type="ECO:0000256" key="1">
    <source>
        <dbReference type="ARBA" id="ARBA00022737"/>
    </source>
</evidence>
<dbReference type="EMBL" id="CAMXCT020004213">
    <property type="protein sequence ID" value="CAL1161523.1"/>
    <property type="molecule type" value="Genomic_DNA"/>
</dbReference>
<dbReference type="InterPro" id="IPR003609">
    <property type="entry name" value="Pan_app"/>
</dbReference>
<sequence length="326" mass="36073">MTGLLPDTDYEFHLRLESHAGAGREATCRCRTNSRCSSPLNVVSAGASTTYVDLQWCAPEVVGNERTQDRWQLNSEKIIRYEALLSIAEAVAKERKSLLKSQGNSETEGMAQEWCRNLIFTKETRRLGVQMFAIFGAMLRLAALWAAVVAETANDCLAEDAAADAANYMLEHKALKVDKKDDCVVKGRYHYPNMDSKRIVVSNWQHCQSYCRITPMCKFFSYWPDKGCQLQDSEGDFRWVSNKAYSEVLSGPAVCGEEELGAAPGGNSNYLDFSTSYCVQNPTDPCCPCGTCCLPFCSTDHKWSIRDGCPNAAAGYCDVPSAKSSC</sequence>
<name>A0A9P1DGD4_9DINO</name>
<evidence type="ECO:0000256" key="2">
    <source>
        <dbReference type="ARBA" id="ARBA00023157"/>
    </source>
</evidence>
<dbReference type="GO" id="GO:0005576">
    <property type="term" value="C:extracellular region"/>
    <property type="evidence" value="ECO:0007669"/>
    <property type="project" value="InterPro"/>
</dbReference>
<dbReference type="Pfam" id="PF00024">
    <property type="entry name" value="PAN_1"/>
    <property type="match status" value="1"/>
</dbReference>
<protein>
    <submittedName>
        <fullName evidence="6">Apple domain-containing protein</fullName>
    </submittedName>
</protein>
<dbReference type="Proteomes" id="UP001152797">
    <property type="component" value="Unassembled WGS sequence"/>
</dbReference>
<evidence type="ECO:0000259" key="3">
    <source>
        <dbReference type="SMART" id="SM00223"/>
    </source>
</evidence>
<dbReference type="SUPFAM" id="SSF49265">
    <property type="entry name" value="Fibronectin type III"/>
    <property type="match status" value="1"/>
</dbReference>
<dbReference type="AlphaFoldDB" id="A0A9P1DGD4"/>
<dbReference type="GO" id="GO:0006508">
    <property type="term" value="P:proteolysis"/>
    <property type="evidence" value="ECO:0007669"/>
    <property type="project" value="InterPro"/>
</dbReference>
<gene>
    <name evidence="4" type="ORF">C1SCF055_LOCUS33618</name>
</gene>
<evidence type="ECO:0000313" key="4">
    <source>
        <dbReference type="EMBL" id="CAI4008148.1"/>
    </source>
</evidence>
<accession>A0A9P1DGD4</accession>
<evidence type="ECO:0000313" key="5">
    <source>
        <dbReference type="EMBL" id="CAL1161523.1"/>
    </source>
</evidence>
<evidence type="ECO:0000313" key="7">
    <source>
        <dbReference type="Proteomes" id="UP001152797"/>
    </source>
</evidence>